<gene>
    <name evidence="1" type="ORF">ACS77_22975</name>
</gene>
<evidence type="ECO:0000313" key="2">
    <source>
        <dbReference type="Proteomes" id="UP000036955"/>
    </source>
</evidence>
<dbReference type="PATRIC" id="fig|317.197.peg.4520"/>
<name>A0A0L1M0W1_PSESX</name>
<dbReference type="NCBIfam" id="NF041471">
    <property type="entry name" value="phage_reg_YmfL"/>
    <property type="match status" value="1"/>
</dbReference>
<reference evidence="1 2" key="1">
    <citation type="submission" date="2015-06" db="EMBL/GenBank/DDBJ databases">
        <authorList>
            <person name="Hoefler B.C."/>
            <person name="Straight P.D."/>
        </authorList>
    </citation>
    <scope>NUCLEOTIDE SEQUENCE [LARGE SCALE GENOMIC DNA]</scope>
    <source>
        <strain evidence="1 2">Riq4</strain>
    </source>
</reference>
<sequence>MAPGHRKKQNMKSSVLKTRRQVVSAIICAYPGGRECAAARIGLSLKKFDNHAYENNNSRPLTDAHIYQLEFEAGTTFLPEYIAAMYGGMFVPVAEPESLDNVEMYARCVQAAAKRGTVDHLIAEALKDGTINDTEAEAILHADTLHLAARHAEVLAVIQLHASKAGKCK</sequence>
<dbReference type="EMBL" id="LFQK01000048">
    <property type="protein sequence ID" value="KNH21839.1"/>
    <property type="molecule type" value="Genomic_DNA"/>
</dbReference>
<dbReference type="InterPro" id="IPR048188">
    <property type="entry name" value="YmfL-like"/>
</dbReference>
<proteinExistence type="predicted"/>
<comment type="caution">
    <text evidence="1">The sequence shown here is derived from an EMBL/GenBank/DDBJ whole genome shotgun (WGS) entry which is preliminary data.</text>
</comment>
<dbReference type="AlphaFoldDB" id="A0A0L1M0W1"/>
<evidence type="ECO:0000313" key="1">
    <source>
        <dbReference type="EMBL" id="KNH21839.1"/>
    </source>
</evidence>
<accession>A0A0L1M0W1</accession>
<organism evidence="1 2">
    <name type="scientific">Pseudomonas syringae</name>
    <dbReference type="NCBI Taxonomy" id="317"/>
    <lineage>
        <taxon>Bacteria</taxon>
        <taxon>Pseudomonadati</taxon>
        <taxon>Pseudomonadota</taxon>
        <taxon>Gammaproteobacteria</taxon>
        <taxon>Pseudomonadales</taxon>
        <taxon>Pseudomonadaceae</taxon>
        <taxon>Pseudomonas</taxon>
    </lineage>
</organism>
<dbReference type="OrthoDB" id="6956679at2"/>
<protein>
    <submittedName>
        <fullName evidence="1">Prophage PssSM-01</fullName>
    </submittedName>
</protein>
<dbReference type="Proteomes" id="UP000036955">
    <property type="component" value="Unassembled WGS sequence"/>
</dbReference>